<evidence type="ECO:0000313" key="1">
    <source>
        <dbReference type="EMBL" id="KAL2050204.1"/>
    </source>
</evidence>
<name>A0ABR4AX04_9LECA</name>
<sequence>MPSFIDPGAGLNQLDFSQDSDFIFDSIFTYHPDDISQENGTSVASGLGSDTTESGPIVRLYGSRQRHVSSRRFHNLPVILFALPAQQSDPTS</sequence>
<protein>
    <submittedName>
        <fullName evidence="1">Uncharacterized protein</fullName>
    </submittedName>
</protein>
<gene>
    <name evidence="1" type="ORF">ABVK25_009565</name>
</gene>
<accession>A0ABR4AX04</accession>
<organism evidence="1 2">
    <name type="scientific">Lepraria finkii</name>
    <dbReference type="NCBI Taxonomy" id="1340010"/>
    <lineage>
        <taxon>Eukaryota</taxon>
        <taxon>Fungi</taxon>
        <taxon>Dikarya</taxon>
        <taxon>Ascomycota</taxon>
        <taxon>Pezizomycotina</taxon>
        <taxon>Lecanoromycetes</taxon>
        <taxon>OSLEUM clade</taxon>
        <taxon>Lecanoromycetidae</taxon>
        <taxon>Lecanorales</taxon>
        <taxon>Lecanorineae</taxon>
        <taxon>Stereocaulaceae</taxon>
        <taxon>Lepraria</taxon>
    </lineage>
</organism>
<dbReference type="EMBL" id="JBHFEH010000051">
    <property type="protein sequence ID" value="KAL2050204.1"/>
    <property type="molecule type" value="Genomic_DNA"/>
</dbReference>
<evidence type="ECO:0000313" key="2">
    <source>
        <dbReference type="Proteomes" id="UP001590951"/>
    </source>
</evidence>
<comment type="caution">
    <text evidence="1">The sequence shown here is derived from an EMBL/GenBank/DDBJ whole genome shotgun (WGS) entry which is preliminary data.</text>
</comment>
<keyword evidence="2" id="KW-1185">Reference proteome</keyword>
<dbReference type="Proteomes" id="UP001590951">
    <property type="component" value="Unassembled WGS sequence"/>
</dbReference>
<reference evidence="1 2" key="1">
    <citation type="submission" date="2024-09" db="EMBL/GenBank/DDBJ databases">
        <title>Rethinking Asexuality: The Enigmatic Case of Functional Sexual Genes in Lepraria (Stereocaulaceae).</title>
        <authorList>
            <person name="Doellman M."/>
            <person name="Sun Y."/>
            <person name="Barcenas-Pena A."/>
            <person name="Lumbsch H.T."/>
            <person name="Grewe F."/>
        </authorList>
    </citation>
    <scope>NUCLEOTIDE SEQUENCE [LARGE SCALE GENOMIC DNA]</scope>
    <source>
        <strain evidence="1 2">Grewe 0041</strain>
    </source>
</reference>
<proteinExistence type="predicted"/>